<feature type="transmembrane region" description="Helical" evidence="1">
    <location>
        <begin position="228"/>
        <end position="249"/>
    </location>
</feature>
<reference evidence="2 3" key="1">
    <citation type="journal article" date="2015" name="Genome Biol. Evol.">
        <title>Phylogenomic analyses indicate that early fungi evolved digesting cell walls of algal ancestors of land plants.</title>
        <authorList>
            <person name="Chang Y."/>
            <person name="Wang S."/>
            <person name="Sekimoto S."/>
            <person name="Aerts A.L."/>
            <person name="Choi C."/>
            <person name="Clum A."/>
            <person name="LaButti K.M."/>
            <person name="Lindquist E.A."/>
            <person name="Yee Ngan C."/>
            <person name="Ohm R.A."/>
            <person name="Salamov A.A."/>
            <person name="Grigoriev I.V."/>
            <person name="Spatafora J.W."/>
            <person name="Berbee M.L."/>
        </authorList>
    </citation>
    <scope>NUCLEOTIDE SEQUENCE [LARGE SCALE GENOMIC DNA]</scope>
    <source>
        <strain evidence="2 3">JEL478</strain>
    </source>
</reference>
<feature type="transmembrane region" description="Helical" evidence="1">
    <location>
        <begin position="159"/>
        <end position="177"/>
    </location>
</feature>
<evidence type="ECO:0008006" key="4">
    <source>
        <dbReference type="Google" id="ProtNLM"/>
    </source>
</evidence>
<dbReference type="Gene3D" id="1.10.167.10">
    <property type="entry name" value="Regulator of G-protein Signalling 4, domain 2"/>
    <property type="match status" value="1"/>
</dbReference>
<keyword evidence="1" id="KW-0812">Transmembrane</keyword>
<evidence type="ECO:0000313" key="3">
    <source>
        <dbReference type="Proteomes" id="UP000070544"/>
    </source>
</evidence>
<protein>
    <recommendedName>
        <fullName evidence="4">RGS domain-containing protein</fullName>
    </recommendedName>
</protein>
<keyword evidence="1" id="KW-0472">Membrane</keyword>
<name>A0A139A056_GONPJ</name>
<dbReference type="AlphaFoldDB" id="A0A139A056"/>
<feature type="transmembrane region" description="Helical" evidence="1">
    <location>
        <begin position="189"/>
        <end position="208"/>
    </location>
</feature>
<evidence type="ECO:0000313" key="2">
    <source>
        <dbReference type="EMBL" id="KXS09743.1"/>
    </source>
</evidence>
<sequence length="488" mass="54065">MTYSGVSVTVTDADIIKSRSFPVIMLQEIGMCVLLIASEMYILVPSPCLPAWHAIGLHLGLSLVYYALILRAVFLALRLKVNHLLLLHHADRNASSGQVTTAQEPGRSLSFVERSLLRHKLVLFIAVLSVGLGMIVFAAKSDGVCLYPGGYFDTLPTLTALTVSFFVFGITALWLLRTLEDTHNIRKDLMVAITVGLVTTTMGGVWAYMGLDFITPEMPRYFNSATLVPWWISIVNTTAVVLPCARAWAVVRRKRQALHGSGAEDANDMLFAKMLNRNDNVGIDIWQELKVFAVKDFAIESTLFLEELDRLQEDTIKKILLARKAADERTACGFRRESARRASNHGSGLGLTSPSLSATGSGITRAKCPPPWQKYMVESESLTPVPKETVEKWKRIHDNYVRSGAPNELNLSFAVAENVRVMVAEGTFTIGMFDQCREETIKLLFENTFQRTSSEFMNARESDLTVKKHILASQAVAEPTVSAAMPFS</sequence>
<dbReference type="Proteomes" id="UP000070544">
    <property type="component" value="Unassembled WGS sequence"/>
</dbReference>
<accession>A0A139A056</accession>
<dbReference type="SUPFAM" id="SSF48097">
    <property type="entry name" value="Regulator of G-protein signaling, RGS"/>
    <property type="match status" value="1"/>
</dbReference>
<feature type="transmembrane region" description="Helical" evidence="1">
    <location>
        <begin position="55"/>
        <end position="77"/>
    </location>
</feature>
<feature type="transmembrane region" description="Helical" evidence="1">
    <location>
        <begin position="121"/>
        <end position="139"/>
    </location>
</feature>
<gene>
    <name evidence="2" type="ORF">M427DRAFT_49121</name>
</gene>
<feature type="transmembrane region" description="Helical" evidence="1">
    <location>
        <begin position="21"/>
        <end position="43"/>
    </location>
</feature>
<keyword evidence="1" id="KW-1133">Transmembrane helix</keyword>
<keyword evidence="3" id="KW-1185">Reference proteome</keyword>
<dbReference type="OrthoDB" id="196547at2759"/>
<evidence type="ECO:0000256" key="1">
    <source>
        <dbReference type="SAM" id="Phobius"/>
    </source>
</evidence>
<proteinExistence type="predicted"/>
<organism evidence="2 3">
    <name type="scientific">Gonapodya prolifera (strain JEL478)</name>
    <name type="common">Monoblepharis prolifera</name>
    <dbReference type="NCBI Taxonomy" id="1344416"/>
    <lineage>
        <taxon>Eukaryota</taxon>
        <taxon>Fungi</taxon>
        <taxon>Fungi incertae sedis</taxon>
        <taxon>Chytridiomycota</taxon>
        <taxon>Chytridiomycota incertae sedis</taxon>
        <taxon>Monoblepharidomycetes</taxon>
        <taxon>Monoblepharidales</taxon>
        <taxon>Gonapodyaceae</taxon>
        <taxon>Gonapodya</taxon>
    </lineage>
</organism>
<dbReference type="EMBL" id="KQ965850">
    <property type="protein sequence ID" value="KXS09743.1"/>
    <property type="molecule type" value="Genomic_DNA"/>
</dbReference>
<dbReference type="InterPro" id="IPR036305">
    <property type="entry name" value="RGS_sf"/>
</dbReference>
<dbReference type="InterPro" id="IPR044926">
    <property type="entry name" value="RGS_subdomain_2"/>
</dbReference>